<comment type="caution">
    <text evidence="1">The sequence shown here is derived from an EMBL/GenBank/DDBJ whole genome shotgun (WGS) entry which is preliminary data.</text>
</comment>
<evidence type="ECO:0000313" key="1">
    <source>
        <dbReference type="EMBL" id="KAJ9053217.1"/>
    </source>
</evidence>
<organism evidence="1 2">
    <name type="scientific">Entomophthora muscae</name>
    <dbReference type="NCBI Taxonomy" id="34485"/>
    <lineage>
        <taxon>Eukaryota</taxon>
        <taxon>Fungi</taxon>
        <taxon>Fungi incertae sedis</taxon>
        <taxon>Zoopagomycota</taxon>
        <taxon>Entomophthoromycotina</taxon>
        <taxon>Entomophthoromycetes</taxon>
        <taxon>Entomophthorales</taxon>
        <taxon>Entomophthoraceae</taxon>
        <taxon>Entomophthora</taxon>
    </lineage>
</organism>
<reference evidence="1" key="1">
    <citation type="submission" date="2022-04" db="EMBL/GenBank/DDBJ databases">
        <title>Genome of the entomopathogenic fungus Entomophthora muscae.</title>
        <authorList>
            <person name="Elya C."/>
            <person name="Lovett B.R."/>
            <person name="Lee E."/>
            <person name="Macias A.M."/>
            <person name="Hajek A.E."/>
            <person name="De Bivort B.L."/>
            <person name="Kasson M.T."/>
            <person name="De Fine Licht H.H."/>
            <person name="Stajich J.E."/>
        </authorList>
    </citation>
    <scope>NUCLEOTIDE SEQUENCE</scope>
    <source>
        <strain evidence="1">Berkeley</strain>
    </source>
</reference>
<sequence>MVRVRRSKEKAECSPDKQEKDNIKPPLAQGLDYNIGNWFLELSKAQEIRGWKVLAIIFGFAIFIRLATGLGPYSGFNDPPVFGDYEAQRHWLEITHHLPLTQWYFHDLHYWGLDYPPLTAFHSKLLGFIAHAVDPAQVELYASRGLESTDSKIFMRLTVLASDILVFFSGAVYFAWPSKKGNAIPKIAGLALLLANPSFTLIDHGHFQYNCVMLGFALWAFGLLSSGHRLLGAFAFCMALGFKQMALFYALPVFFYLLGHIFFSGFLGGTILLIKVGITTVFSLGGLVAPFLYAGHHELKDFGKTQVIQIFHRLFPVGRGLYEDKVANFWCAINVAVKLRSLYSVAFLARVSAITTLLVLLPSCLHLAKARTQPAFIYSLSISALAFFLFGFQVHEKTVLLPLLPLALLCLCGVEGVWLVRWFTNVAVFSMHPLLFREGLILAYWSNLLFWNVISGPPRPSTLLGWAELVAF</sequence>
<keyword evidence="2" id="KW-1185">Reference proteome</keyword>
<accession>A0ACC2RT83</accession>
<keyword evidence="1" id="KW-0808">Transferase</keyword>
<gene>
    <name evidence="1" type="primary">ALG6</name>
    <name evidence="1" type="ORF">DSO57_1026440</name>
</gene>
<keyword evidence="1" id="KW-0328">Glycosyltransferase</keyword>
<proteinExistence type="predicted"/>
<protein>
    <submittedName>
        <fullName evidence="1">Glucosyltransferase-like protein, variant 2</fullName>
        <ecNumber evidence="1">2.4.1.267</ecNumber>
    </submittedName>
</protein>
<evidence type="ECO:0000313" key="2">
    <source>
        <dbReference type="Proteomes" id="UP001165960"/>
    </source>
</evidence>
<dbReference type="EC" id="2.4.1.267" evidence="1"/>
<name>A0ACC2RT83_9FUNG</name>
<dbReference type="Proteomes" id="UP001165960">
    <property type="component" value="Unassembled WGS sequence"/>
</dbReference>
<dbReference type="EMBL" id="QTSX02006544">
    <property type="protein sequence ID" value="KAJ9053217.1"/>
    <property type="molecule type" value="Genomic_DNA"/>
</dbReference>